<feature type="binding site" evidence="5">
    <location>
        <position position="63"/>
    </location>
    <ligand>
        <name>a divalent metal cation</name>
        <dbReference type="ChEBI" id="CHEBI:60240"/>
        <label>1</label>
    </ligand>
</feature>
<dbReference type="NCBIfam" id="TIGR00486">
    <property type="entry name" value="YbgI_SA1388"/>
    <property type="match status" value="1"/>
</dbReference>
<sequence>MKRHELLHALDQLLTPRQFKDYAPNGLQVEGREEIRRIVTAVTAGQSAIDSAIEQGADALLVHHGYFWKGESPVITGMKRNRLKALLDNDINLIGYHLPLDAHPTLGNNACLAKALGLALCGPMEAGNDLSIPVWGRFDTPVTETELCRRIDLALGRQPLCISGHDRPISTLGICSGGAPDYIDLAAELDLDAYLSGEVAERTFYSARELGVSYFAAGHHATERGGIQALGAYLHGEYGLQVTFVDVDNPV</sequence>
<evidence type="ECO:0000313" key="6">
    <source>
        <dbReference type="EMBL" id="TKB50459.1"/>
    </source>
</evidence>
<dbReference type="InterPro" id="IPR036069">
    <property type="entry name" value="DUF34/NIF3_sf"/>
</dbReference>
<evidence type="ECO:0000256" key="4">
    <source>
        <dbReference type="ARBA" id="ARBA00022723"/>
    </source>
</evidence>
<feature type="binding site" evidence="5">
    <location>
        <position position="64"/>
    </location>
    <ligand>
        <name>a divalent metal cation</name>
        <dbReference type="ChEBI" id="CHEBI:60240"/>
        <label>2</label>
    </ligand>
</feature>
<evidence type="ECO:0000256" key="1">
    <source>
        <dbReference type="ARBA" id="ARBA00006964"/>
    </source>
</evidence>
<name>A0A4U1BIR3_9GAMM</name>
<feature type="binding site" evidence="5">
    <location>
        <position position="101"/>
    </location>
    <ligand>
        <name>a divalent metal cation</name>
        <dbReference type="ChEBI" id="CHEBI:60240"/>
        <label>1</label>
    </ligand>
</feature>
<organism evidence="6 7">
    <name type="scientific">Ferrimonas sediminicola</name>
    <dbReference type="NCBI Taxonomy" id="2569538"/>
    <lineage>
        <taxon>Bacteria</taxon>
        <taxon>Pseudomonadati</taxon>
        <taxon>Pseudomonadota</taxon>
        <taxon>Gammaproteobacteria</taxon>
        <taxon>Alteromonadales</taxon>
        <taxon>Ferrimonadaceae</taxon>
        <taxon>Ferrimonas</taxon>
    </lineage>
</organism>
<dbReference type="InterPro" id="IPR002678">
    <property type="entry name" value="DUF34/NIF3"/>
</dbReference>
<dbReference type="AlphaFoldDB" id="A0A4U1BIR3"/>
<dbReference type="Pfam" id="PF01784">
    <property type="entry name" value="DUF34_NIF3"/>
    <property type="match status" value="1"/>
</dbReference>
<evidence type="ECO:0000256" key="2">
    <source>
        <dbReference type="ARBA" id="ARBA00011643"/>
    </source>
</evidence>
<dbReference type="GO" id="GO:0046872">
    <property type="term" value="F:metal ion binding"/>
    <property type="evidence" value="ECO:0007669"/>
    <property type="project" value="UniProtKB-KW"/>
</dbReference>
<comment type="subunit">
    <text evidence="2">Homohexamer.</text>
</comment>
<dbReference type="Gene3D" id="3.40.1390.30">
    <property type="entry name" value="NIF3 (NGG1p interacting factor 3)-like"/>
    <property type="match status" value="2"/>
</dbReference>
<evidence type="ECO:0000256" key="5">
    <source>
        <dbReference type="PIRSR" id="PIRSR602678-1"/>
    </source>
</evidence>
<dbReference type="EMBL" id="SWCI01000002">
    <property type="protein sequence ID" value="TKB50459.1"/>
    <property type="molecule type" value="Genomic_DNA"/>
</dbReference>
<dbReference type="FunFam" id="3.40.1390.30:FF:000001">
    <property type="entry name" value="GTP cyclohydrolase 1 type 2"/>
    <property type="match status" value="1"/>
</dbReference>
<protein>
    <recommendedName>
        <fullName evidence="3">GTP cyclohydrolase 1 type 2 homolog</fullName>
    </recommendedName>
</protein>
<feature type="binding site" evidence="5">
    <location>
        <position position="219"/>
    </location>
    <ligand>
        <name>a divalent metal cation</name>
        <dbReference type="ChEBI" id="CHEBI:60240"/>
        <label>1</label>
    </ligand>
</feature>
<reference evidence="6 7" key="1">
    <citation type="submission" date="2019-04" db="EMBL/GenBank/DDBJ databases">
        <authorList>
            <person name="Hwang J.C."/>
        </authorList>
    </citation>
    <scope>NUCLEOTIDE SEQUENCE [LARGE SCALE GENOMIC DNA]</scope>
    <source>
        <strain evidence="6 7">IMCC35001</strain>
    </source>
</reference>
<feature type="binding site" evidence="5">
    <location>
        <position position="223"/>
    </location>
    <ligand>
        <name>a divalent metal cation</name>
        <dbReference type="ChEBI" id="CHEBI:60240"/>
        <label>1</label>
    </ligand>
</feature>
<dbReference type="GO" id="GO:0005737">
    <property type="term" value="C:cytoplasm"/>
    <property type="evidence" value="ECO:0007669"/>
    <property type="project" value="TreeGrafter"/>
</dbReference>
<keyword evidence="4 5" id="KW-0479">Metal-binding</keyword>
<dbReference type="Proteomes" id="UP000305674">
    <property type="component" value="Unassembled WGS sequence"/>
</dbReference>
<comment type="similarity">
    <text evidence="1">Belongs to the GTP cyclohydrolase I type 2/NIF3 family.</text>
</comment>
<evidence type="ECO:0000313" key="7">
    <source>
        <dbReference type="Proteomes" id="UP000305674"/>
    </source>
</evidence>
<accession>A0A4U1BIR3</accession>
<comment type="caution">
    <text evidence="6">The sequence shown here is derived from an EMBL/GenBank/DDBJ whole genome shotgun (WGS) entry which is preliminary data.</text>
</comment>
<dbReference type="SUPFAM" id="SSF102705">
    <property type="entry name" value="NIF3 (NGG1p interacting factor 3)-like"/>
    <property type="match status" value="1"/>
</dbReference>
<dbReference type="PANTHER" id="PTHR13799:SF14">
    <property type="entry name" value="GTP CYCLOHYDROLASE 1 TYPE 2 HOMOLOG"/>
    <property type="match status" value="1"/>
</dbReference>
<dbReference type="RefSeq" id="WP_136851852.1">
    <property type="nucleotide sequence ID" value="NZ_SWCI01000002.1"/>
</dbReference>
<dbReference type="OrthoDB" id="9800881at2"/>
<dbReference type="PANTHER" id="PTHR13799">
    <property type="entry name" value="NGG1 INTERACTING FACTOR 3"/>
    <property type="match status" value="1"/>
</dbReference>
<keyword evidence="7" id="KW-1185">Reference proteome</keyword>
<proteinExistence type="inferred from homology"/>
<evidence type="ECO:0000256" key="3">
    <source>
        <dbReference type="ARBA" id="ARBA00022112"/>
    </source>
</evidence>
<gene>
    <name evidence="6" type="ORF">FCL40_04705</name>
</gene>